<dbReference type="OrthoDB" id="7889003at2"/>
<reference evidence="1 2" key="1">
    <citation type="submission" date="2019-06" db="EMBL/GenBank/DDBJ databases">
        <title>A novel bacterium of genus Pontibacter, isolated from marine sediment.</title>
        <authorList>
            <person name="Huang H."/>
            <person name="Mo K."/>
            <person name="Hu Y."/>
        </authorList>
    </citation>
    <scope>NUCLEOTIDE SEQUENCE [LARGE SCALE GENOMIC DNA]</scope>
    <source>
        <strain evidence="1 2">HB172049</strain>
    </source>
</reference>
<keyword evidence="2" id="KW-1185">Reference proteome</keyword>
<evidence type="ECO:0000313" key="2">
    <source>
        <dbReference type="Proteomes" id="UP000316727"/>
    </source>
</evidence>
<dbReference type="EMBL" id="VFRQ01000002">
    <property type="protein sequence ID" value="TPE45476.1"/>
    <property type="molecule type" value="Genomic_DNA"/>
</dbReference>
<gene>
    <name evidence="1" type="ORF">FJM65_05485</name>
</gene>
<sequence>MNEFYKFVRKHKGYKWVHWKMRNQVYGFEAINARYRILGGKPASIADNNKYDLPALIEQLYTSKYEKNSEEGKLLSLAKRNGIATANAIPGYLEAKAYEDGSHQLLWMSTQQKVKVITDLLLLTSEDKLKVAPTFISTHGMSWGLLKKTYPWSLFLLILGIIGKEFMSSLIKYLSDYFAVGPFILSVLGF</sequence>
<accession>A0A501WIN7</accession>
<proteinExistence type="predicted"/>
<protein>
    <submittedName>
        <fullName evidence="1">Uncharacterized protein</fullName>
    </submittedName>
</protein>
<dbReference type="Proteomes" id="UP000316727">
    <property type="component" value="Unassembled WGS sequence"/>
</dbReference>
<evidence type="ECO:0000313" key="1">
    <source>
        <dbReference type="EMBL" id="TPE45476.1"/>
    </source>
</evidence>
<name>A0A501WIN7_9BACT</name>
<dbReference type="AlphaFoldDB" id="A0A501WIN7"/>
<comment type="caution">
    <text evidence="1">The sequence shown here is derived from an EMBL/GenBank/DDBJ whole genome shotgun (WGS) entry which is preliminary data.</text>
</comment>
<organism evidence="1 2">
    <name type="scientific">Pontibacter mangrovi</name>
    <dbReference type="NCBI Taxonomy" id="2589816"/>
    <lineage>
        <taxon>Bacteria</taxon>
        <taxon>Pseudomonadati</taxon>
        <taxon>Bacteroidota</taxon>
        <taxon>Cytophagia</taxon>
        <taxon>Cytophagales</taxon>
        <taxon>Hymenobacteraceae</taxon>
        <taxon>Pontibacter</taxon>
    </lineage>
</organism>